<evidence type="ECO:0000256" key="1">
    <source>
        <dbReference type="SAM" id="MobiDB-lite"/>
    </source>
</evidence>
<gene>
    <name evidence="3" type="ORF">Uis1B_0208</name>
</gene>
<dbReference type="Proteomes" id="UP000235050">
    <property type="component" value="Unassembled WGS sequence"/>
</dbReference>
<sequence>MAGDGGDEPRWWNRPEAEVGHDVESKRREAFKWICVAVFVAVAVIFGVFAAVQSYRTLAHDQQAAEASDSGDESGESGDASDDATDSASSDETGGIADQDSSQTYDRGLRDLAACGRPGYFVLTTGDAGKPVARLENTGSTYTSMNEYVNLQCLTQQLGYTGTNIIHDLGDNESWNNSMNWVYATEGDTEFNDADDSAYRKEYSTPKWIGDGTYKVKCFDEDHRSICDFYMTGNTPTPAEMMKDQYKGNSNAVGYDQYRSYNCSAGNSGKLTPCSTIYQEMENGTMQYLPFGIENASDPDDASTYIPVDTDRDGLIDGGEAGH</sequence>
<dbReference type="AlphaFoldDB" id="A0A2N5JD62"/>
<feature type="compositionally biased region" description="Acidic residues" evidence="1">
    <location>
        <begin position="69"/>
        <end position="85"/>
    </location>
</feature>
<feature type="region of interest" description="Disordered" evidence="1">
    <location>
        <begin position="64"/>
        <end position="103"/>
    </location>
</feature>
<accession>A0A2N5JD62</accession>
<keyword evidence="2" id="KW-0472">Membrane</keyword>
<keyword evidence="2" id="KW-1133">Transmembrane helix</keyword>
<reference evidence="3 4" key="1">
    <citation type="submission" date="2017-07" db="EMBL/GenBank/DDBJ databases">
        <title>Bifidobacterium novel species.</title>
        <authorList>
            <person name="Lugli G.A."/>
            <person name="Milani C."/>
            <person name="Duranti S."/>
            <person name="Mangifesta M."/>
        </authorList>
    </citation>
    <scope>NUCLEOTIDE SEQUENCE [LARGE SCALE GENOMIC DNA]</scope>
    <source>
        <strain evidence="4">Uis1B</strain>
    </source>
</reference>
<dbReference type="EMBL" id="NMWU01000002">
    <property type="protein sequence ID" value="PLS32115.1"/>
    <property type="molecule type" value="Genomic_DNA"/>
</dbReference>
<keyword evidence="4" id="KW-1185">Reference proteome</keyword>
<evidence type="ECO:0000313" key="3">
    <source>
        <dbReference type="EMBL" id="PLS32115.1"/>
    </source>
</evidence>
<name>A0A2N5JD62_9BIFI</name>
<protein>
    <submittedName>
        <fullName evidence="3">Uncharacterized protein</fullName>
    </submittedName>
</protein>
<evidence type="ECO:0000256" key="2">
    <source>
        <dbReference type="SAM" id="Phobius"/>
    </source>
</evidence>
<feature type="transmembrane region" description="Helical" evidence="2">
    <location>
        <begin position="33"/>
        <end position="52"/>
    </location>
</feature>
<organism evidence="3 4">
    <name type="scientific">Bifidobacterium margollesii</name>
    <dbReference type="NCBI Taxonomy" id="2020964"/>
    <lineage>
        <taxon>Bacteria</taxon>
        <taxon>Bacillati</taxon>
        <taxon>Actinomycetota</taxon>
        <taxon>Actinomycetes</taxon>
        <taxon>Bifidobacteriales</taxon>
        <taxon>Bifidobacteriaceae</taxon>
        <taxon>Bifidobacterium</taxon>
    </lineage>
</organism>
<keyword evidence="2" id="KW-0812">Transmembrane</keyword>
<proteinExistence type="predicted"/>
<evidence type="ECO:0000313" key="4">
    <source>
        <dbReference type="Proteomes" id="UP000235050"/>
    </source>
</evidence>
<comment type="caution">
    <text evidence="3">The sequence shown here is derived from an EMBL/GenBank/DDBJ whole genome shotgun (WGS) entry which is preliminary data.</text>
</comment>